<keyword evidence="2" id="KW-1185">Reference proteome</keyword>
<evidence type="ECO:0000313" key="1">
    <source>
        <dbReference type="EMBL" id="KAK0703244.1"/>
    </source>
</evidence>
<gene>
    <name evidence="1" type="ORF">B0T26DRAFT_792277</name>
</gene>
<name>A0AA39ZT92_9PEZI</name>
<reference evidence="1" key="1">
    <citation type="submission" date="2023-06" db="EMBL/GenBank/DDBJ databases">
        <title>Genome-scale phylogeny and comparative genomics of the fungal order Sordariales.</title>
        <authorList>
            <consortium name="Lawrence Berkeley National Laboratory"/>
            <person name="Hensen N."/>
            <person name="Bonometti L."/>
            <person name="Westerberg I."/>
            <person name="Brannstrom I.O."/>
            <person name="Guillou S."/>
            <person name="Cros-Aarteil S."/>
            <person name="Calhoun S."/>
            <person name="Haridas S."/>
            <person name="Kuo A."/>
            <person name="Mondo S."/>
            <person name="Pangilinan J."/>
            <person name="Riley R."/>
            <person name="LaButti K."/>
            <person name="Andreopoulos B."/>
            <person name="Lipzen A."/>
            <person name="Chen C."/>
            <person name="Yanf M."/>
            <person name="Daum C."/>
            <person name="Ng V."/>
            <person name="Clum A."/>
            <person name="Steindorff A."/>
            <person name="Ohm R."/>
            <person name="Martin F."/>
            <person name="Silar P."/>
            <person name="Natvig D."/>
            <person name="Lalanne C."/>
            <person name="Gautier V."/>
            <person name="Ament-velasquez S.L."/>
            <person name="Kruys A."/>
            <person name="Hutchinson M.I."/>
            <person name="Powell A.J."/>
            <person name="Barry K."/>
            <person name="Miller A.N."/>
            <person name="Grigoriev I.V."/>
            <person name="Debuchy R."/>
            <person name="Gladieux P."/>
            <person name="Thoren M.H."/>
            <person name="Johannesson H."/>
        </authorList>
    </citation>
    <scope>NUCLEOTIDE SEQUENCE</scope>
    <source>
        <strain evidence="1">SMH2392-1A</strain>
    </source>
</reference>
<dbReference type="AlphaFoldDB" id="A0AA39ZT92"/>
<dbReference type="RefSeq" id="XP_060290103.1">
    <property type="nucleotide sequence ID" value="XM_060446866.1"/>
</dbReference>
<evidence type="ECO:0000313" key="2">
    <source>
        <dbReference type="Proteomes" id="UP001172101"/>
    </source>
</evidence>
<dbReference type="EMBL" id="JAUIRO010000008">
    <property type="protein sequence ID" value="KAK0703244.1"/>
    <property type="molecule type" value="Genomic_DNA"/>
</dbReference>
<protein>
    <submittedName>
        <fullName evidence="1">Uncharacterized protein</fullName>
    </submittedName>
</protein>
<organism evidence="1 2">
    <name type="scientific">Lasiosphaeria miniovina</name>
    <dbReference type="NCBI Taxonomy" id="1954250"/>
    <lineage>
        <taxon>Eukaryota</taxon>
        <taxon>Fungi</taxon>
        <taxon>Dikarya</taxon>
        <taxon>Ascomycota</taxon>
        <taxon>Pezizomycotina</taxon>
        <taxon>Sordariomycetes</taxon>
        <taxon>Sordariomycetidae</taxon>
        <taxon>Sordariales</taxon>
        <taxon>Lasiosphaeriaceae</taxon>
        <taxon>Lasiosphaeria</taxon>
    </lineage>
</organism>
<proteinExistence type="predicted"/>
<sequence>MALSPASAFLAPPEELAVLTATPSKALLRLMWGLQGTRMRAIQVADDPADPLSPCVPYYNDPWSARCHPISYEPATVPAITTITVHEMTLKRWKQSWLEFHDNHDGVMASDAQMSQLTTEFPYNHLIQCCGTDRPPAVQGITVHASGRYLSVGDYVNTVYPWLMSMRPQILAAIYETQRYPVSSGSMSLQIDQFSPAFLMVYLSLSDDPTESYEVRSSISRSVGILLTNIA</sequence>
<dbReference type="GeneID" id="85330136"/>
<dbReference type="Proteomes" id="UP001172101">
    <property type="component" value="Unassembled WGS sequence"/>
</dbReference>
<comment type="caution">
    <text evidence="1">The sequence shown here is derived from an EMBL/GenBank/DDBJ whole genome shotgun (WGS) entry which is preliminary data.</text>
</comment>
<accession>A0AA39ZT92</accession>